<feature type="domain" description="ABC transporter" evidence="8">
    <location>
        <begin position="351"/>
        <end position="587"/>
    </location>
</feature>
<dbReference type="SUPFAM" id="SSF90123">
    <property type="entry name" value="ABC transporter transmembrane region"/>
    <property type="match status" value="1"/>
</dbReference>
<accession>A0ABM7FYU1</accession>
<dbReference type="Gene3D" id="1.20.1560.10">
    <property type="entry name" value="ABC transporter type 1, transmembrane domain"/>
    <property type="match status" value="1"/>
</dbReference>
<evidence type="ECO:0000256" key="6">
    <source>
        <dbReference type="ARBA" id="ARBA00023136"/>
    </source>
</evidence>
<dbReference type="InterPro" id="IPR017871">
    <property type="entry name" value="ABC_transporter-like_CS"/>
</dbReference>
<dbReference type="PANTHER" id="PTHR43394">
    <property type="entry name" value="ATP-DEPENDENT PERMEASE MDL1, MITOCHONDRIAL"/>
    <property type="match status" value="1"/>
</dbReference>
<dbReference type="Gene3D" id="3.40.50.300">
    <property type="entry name" value="P-loop containing nucleotide triphosphate hydrolases"/>
    <property type="match status" value="1"/>
</dbReference>
<dbReference type="EMBL" id="AP018817">
    <property type="protein sequence ID" value="BBF68096.1"/>
    <property type="molecule type" value="Genomic_DNA"/>
</dbReference>
<name>A0ABM7FYU1_9SPHN</name>
<dbReference type="PANTHER" id="PTHR43394:SF1">
    <property type="entry name" value="ATP-BINDING CASSETTE SUB-FAMILY B MEMBER 10, MITOCHONDRIAL"/>
    <property type="match status" value="1"/>
</dbReference>
<dbReference type="InterPro" id="IPR003439">
    <property type="entry name" value="ABC_transporter-like_ATP-bd"/>
</dbReference>
<evidence type="ECO:0000256" key="3">
    <source>
        <dbReference type="ARBA" id="ARBA00022741"/>
    </source>
</evidence>
<protein>
    <submittedName>
        <fullName evidence="10">ABC transporter ATP-binding protein</fullName>
    </submittedName>
</protein>
<organism evidence="10 11">
    <name type="scientific">Sphingomonas bisphenolicum</name>
    <dbReference type="NCBI Taxonomy" id="296544"/>
    <lineage>
        <taxon>Bacteria</taxon>
        <taxon>Pseudomonadati</taxon>
        <taxon>Pseudomonadota</taxon>
        <taxon>Alphaproteobacteria</taxon>
        <taxon>Sphingomonadales</taxon>
        <taxon>Sphingomonadaceae</taxon>
        <taxon>Sphingomonas</taxon>
    </lineage>
</organism>
<feature type="transmembrane region" description="Helical" evidence="7">
    <location>
        <begin position="72"/>
        <end position="93"/>
    </location>
</feature>
<feature type="transmembrane region" description="Helical" evidence="7">
    <location>
        <begin position="30"/>
        <end position="51"/>
    </location>
</feature>
<evidence type="ECO:0000256" key="1">
    <source>
        <dbReference type="ARBA" id="ARBA00004651"/>
    </source>
</evidence>
<dbReference type="CDD" id="cd18575">
    <property type="entry name" value="ABC_6TM_bac_exporter_ABCB8_10_like"/>
    <property type="match status" value="1"/>
</dbReference>
<feature type="transmembrane region" description="Helical" evidence="7">
    <location>
        <begin position="162"/>
        <end position="190"/>
    </location>
</feature>
<dbReference type="Proteomes" id="UP001059971">
    <property type="component" value="Chromosome 1"/>
</dbReference>
<keyword evidence="6 7" id="KW-0472">Membrane</keyword>
<dbReference type="InterPro" id="IPR003593">
    <property type="entry name" value="AAA+_ATPase"/>
</dbReference>
<dbReference type="RefSeq" id="WP_261935655.1">
    <property type="nucleotide sequence ID" value="NZ_AP018817.1"/>
</dbReference>
<evidence type="ECO:0000256" key="5">
    <source>
        <dbReference type="ARBA" id="ARBA00022989"/>
    </source>
</evidence>
<evidence type="ECO:0000313" key="11">
    <source>
        <dbReference type="Proteomes" id="UP001059971"/>
    </source>
</evidence>
<evidence type="ECO:0000259" key="8">
    <source>
        <dbReference type="PROSITE" id="PS50893"/>
    </source>
</evidence>
<dbReference type="GO" id="GO:0005524">
    <property type="term" value="F:ATP binding"/>
    <property type="evidence" value="ECO:0007669"/>
    <property type="project" value="UniProtKB-KW"/>
</dbReference>
<dbReference type="Pfam" id="PF00005">
    <property type="entry name" value="ABC_tran"/>
    <property type="match status" value="1"/>
</dbReference>
<dbReference type="PROSITE" id="PS50893">
    <property type="entry name" value="ABC_TRANSPORTER_2"/>
    <property type="match status" value="1"/>
</dbReference>
<evidence type="ECO:0000313" key="10">
    <source>
        <dbReference type="EMBL" id="BBF68096.1"/>
    </source>
</evidence>
<evidence type="ECO:0000259" key="9">
    <source>
        <dbReference type="PROSITE" id="PS50929"/>
    </source>
</evidence>
<comment type="subcellular location">
    <subcellularLocation>
        <location evidence="1">Cell membrane</location>
        <topology evidence="1">Multi-pass membrane protein</topology>
    </subcellularLocation>
</comment>
<dbReference type="InterPro" id="IPR039421">
    <property type="entry name" value="Type_1_exporter"/>
</dbReference>
<dbReference type="SUPFAM" id="SSF52540">
    <property type="entry name" value="P-loop containing nucleoside triphosphate hydrolases"/>
    <property type="match status" value="1"/>
</dbReference>
<evidence type="ECO:0000256" key="2">
    <source>
        <dbReference type="ARBA" id="ARBA00022692"/>
    </source>
</evidence>
<dbReference type="PROSITE" id="PS50929">
    <property type="entry name" value="ABC_TM1F"/>
    <property type="match status" value="1"/>
</dbReference>
<gene>
    <name evidence="10" type="primary">draA</name>
    <name evidence="10" type="ORF">SBA_ch1_02960</name>
</gene>
<keyword evidence="3" id="KW-0547">Nucleotide-binding</keyword>
<dbReference type="PROSITE" id="PS00211">
    <property type="entry name" value="ABC_TRANSPORTER_1"/>
    <property type="match status" value="1"/>
</dbReference>
<reference evidence="10" key="1">
    <citation type="submission" date="2018-07" db="EMBL/GenBank/DDBJ databases">
        <title>Complete genome sequence of Sphingomonas bisphenolicum strain AO1, a bisphenol A degradative bacterium isolated from Japanese farm field.</title>
        <authorList>
            <person name="Murakami M."/>
            <person name="Koh M."/>
            <person name="Koba S."/>
            <person name="Matsumura Y."/>
        </authorList>
    </citation>
    <scope>NUCLEOTIDE SEQUENCE</scope>
    <source>
        <strain evidence="10">AO1</strain>
    </source>
</reference>
<dbReference type="InterPro" id="IPR027417">
    <property type="entry name" value="P-loop_NTPase"/>
</dbReference>
<feature type="domain" description="ABC transmembrane type-1" evidence="9">
    <location>
        <begin position="35"/>
        <end position="315"/>
    </location>
</feature>
<dbReference type="InterPro" id="IPR011527">
    <property type="entry name" value="ABC1_TM_dom"/>
</dbReference>
<dbReference type="InterPro" id="IPR036640">
    <property type="entry name" value="ABC1_TM_sf"/>
</dbReference>
<feature type="transmembrane region" description="Helical" evidence="7">
    <location>
        <begin position="285"/>
        <end position="306"/>
    </location>
</feature>
<feature type="transmembrane region" description="Helical" evidence="7">
    <location>
        <begin position="250"/>
        <end position="273"/>
    </location>
</feature>
<proteinExistence type="predicted"/>
<keyword evidence="11" id="KW-1185">Reference proteome</keyword>
<keyword evidence="4 10" id="KW-0067">ATP-binding</keyword>
<keyword evidence="2 7" id="KW-0812">Transmembrane</keyword>
<dbReference type="Pfam" id="PF00664">
    <property type="entry name" value="ABC_membrane"/>
    <property type="match status" value="1"/>
</dbReference>
<sequence length="595" mass="62871">MEDAPQPAARADARPALGSLTMLWGFARRYPGRIAGALLALIVSSAATLGIPSGFRLVIDKGFMGGGDISRWFAYLLMIVIVLAIASALRFYFVSWLGERVVADIRSATQANLLRQAPRFFEENRPSEIASRMTADTAIVEQVVGSTVSVALRNLVTGIGGLIYLFALAPKLAAMLLLGIPVILLVLIGLGRRVRGLSRASQDRLADIGSVTSEVLGAMKIVQAFGQEGREAARFDATVASGFATARRRIGLRAVMTAVVIALVFGSITAVMWQGALDVAAGRLSGGSIAAFVLTGGLVAGAFGSLSESWGDLLRGAGAASRLHELMTAEPDIVPPTHPVPLPAGDHGAHLRFEDVHFHYPTRPDQAALHGVSFAVAPGETVAVVGPSGAGKSTLIQLALRFYDPGSGVIRLNGVALPDADPAALRAMMAIVPQDSVIFAASARDNLRYGRWDATDEQIWEAARAANAEAFLRALPQGLDSQMGEGGARLSGGQRQRLSIARALLRDAPILLLDEATSALDAESERLVQDALGRLMRARTTIVIAHRLATVRAADRILVMDEGRIVEQGDHAALVARDGLYARLASLQFQDAPAA</sequence>
<dbReference type="SMART" id="SM00382">
    <property type="entry name" value="AAA"/>
    <property type="match status" value="1"/>
</dbReference>
<evidence type="ECO:0000256" key="7">
    <source>
        <dbReference type="SAM" id="Phobius"/>
    </source>
</evidence>
<keyword evidence="5 7" id="KW-1133">Transmembrane helix</keyword>
<evidence type="ECO:0000256" key="4">
    <source>
        <dbReference type="ARBA" id="ARBA00022840"/>
    </source>
</evidence>